<dbReference type="Proteomes" id="UP001163255">
    <property type="component" value="Chromosome"/>
</dbReference>
<accession>A0ABY6GR19</accession>
<gene>
    <name evidence="2" type="ORF">NX720_19405</name>
</gene>
<feature type="region of interest" description="Disordered" evidence="1">
    <location>
        <begin position="108"/>
        <end position="129"/>
    </location>
</feature>
<keyword evidence="3" id="KW-1185">Reference proteome</keyword>
<proteinExistence type="predicted"/>
<evidence type="ECO:0000313" key="3">
    <source>
        <dbReference type="Proteomes" id="UP001163255"/>
    </source>
</evidence>
<evidence type="ECO:0000256" key="1">
    <source>
        <dbReference type="SAM" id="MobiDB-lite"/>
    </source>
</evidence>
<reference evidence="2" key="1">
    <citation type="submission" date="2022-10" db="EMBL/GenBank/DDBJ databases">
        <title>Completed Genome Sequence of two octocoral isolated bacterium, Endozoicomonas euniceicola EF212T and Endozoicomonas gorgoniicola PS125T.</title>
        <authorList>
            <person name="Chiou Y.-J."/>
            <person name="Chen Y.-H."/>
        </authorList>
    </citation>
    <scope>NUCLEOTIDE SEQUENCE</scope>
    <source>
        <strain evidence="2">EF212</strain>
    </source>
</reference>
<sequence length="154" mass="16980">MNLLIQSVELSEPLRSHVQEIVGTPRGSLSASSADGFINYFVQNGIVLPTNWQARIRDELTTSGELREDTVNVLIQALFYHQEARDLLSNINSVENMSQMLASLQLSPQDDVPSTHTTGVEDESTRQEITPSAAQSMIILLSALLIRQMVGNSQ</sequence>
<feature type="compositionally biased region" description="Polar residues" evidence="1">
    <location>
        <begin position="108"/>
        <end position="118"/>
    </location>
</feature>
<name>A0ABY6GR19_9GAMM</name>
<organism evidence="2 3">
    <name type="scientific">Endozoicomonas euniceicola</name>
    <dbReference type="NCBI Taxonomy" id="1234143"/>
    <lineage>
        <taxon>Bacteria</taxon>
        <taxon>Pseudomonadati</taxon>
        <taxon>Pseudomonadota</taxon>
        <taxon>Gammaproteobacteria</taxon>
        <taxon>Oceanospirillales</taxon>
        <taxon>Endozoicomonadaceae</taxon>
        <taxon>Endozoicomonas</taxon>
    </lineage>
</organism>
<evidence type="ECO:0000313" key="2">
    <source>
        <dbReference type="EMBL" id="UYM15017.1"/>
    </source>
</evidence>
<protein>
    <submittedName>
        <fullName evidence="2">Uncharacterized protein</fullName>
    </submittedName>
</protein>
<dbReference type="EMBL" id="CP103300">
    <property type="protein sequence ID" value="UYM15017.1"/>
    <property type="molecule type" value="Genomic_DNA"/>
</dbReference>
<dbReference type="RefSeq" id="WP_262596831.1">
    <property type="nucleotide sequence ID" value="NZ_CP103300.1"/>
</dbReference>